<evidence type="ECO:0000313" key="1">
    <source>
        <dbReference type="EMBL" id="RDU97333.1"/>
    </source>
</evidence>
<dbReference type="OrthoDB" id="8555998at2"/>
<protein>
    <submittedName>
        <fullName evidence="1">Uncharacterized protein</fullName>
    </submittedName>
</protein>
<organism evidence="1 2">
    <name type="scientific">Trinickia dinghuensis</name>
    <dbReference type="NCBI Taxonomy" id="2291023"/>
    <lineage>
        <taxon>Bacteria</taxon>
        <taxon>Pseudomonadati</taxon>
        <taxon>Pseudomonadota</taxon>
        <taxon>Betaproteobacteria</taxon>
        <taxon>Burkholderiales</taxon>
        <taxon>Burkholderiaceae</taxon>
        <taxon>Trinickia</taxon>
    </lineage>
</organism>
<keyword evidence="2" id="KW-1185">Reference proteome</keyword>
<proteinExistence type="predicted"/>
<dbReference type="Proteomes" id="UP000256838">
    <property type="component" value="Unassembled WGS sequence"/>
</dbReference>
<evidence type="ECO:0000313" key="2">
    <source>
        <dbReference type="Proteomes" id="UP000256838"/>
    </source>
</evidence>
<reference evidence="1 2" key="1">
    <citation type="submission" date="2018-08" db="EMBL/GenBank/DDBJ databases">
        <title>Paraburkholderia sp. DHOM06 isolated from forest soil.</title>
        <authorList>
            <person name="Gao Z.-H."/>
            <person name="Qiu L.-H."/>
        </authorList>
    </citation>
    <scope>NUCLEOTIDE SEQUENCE [LARGE SCALE GENOMIC DNA]</scope>
    <source>
        <strain evidence="1 2">DHOM06</strain>
    </source>
</reference>
<accession>A0A3D8JW17</accession>
<dbReference type="AlphaFoldDB" id="A0A3D8JW17"/>
<name>A0A3D8JW17_9BURK</name>
<comment type="caution">
    <text evidence="1">The sequence shown here is derived from an EMBL/GenBank/DDBJ whole genome shotgun (WGS) entry which is preliminary data.</text>
</comment>
<sequence length="554" mass="56891">MESGYTPTRVRYFGGEYLCTDDFQAEQNYHRRARELLNSGVFAPGIVEGLTVTVDSDVLLPQAKAFVSPGRAIDSDGQLIVLAEGASVGISDIESEKKYAIIIKYNDSNELHNSIGEISKRVVERPIVEWTALPLMEGEVLLASMSVRNGKITIDRGWGRQGMRQHAGAILGSIEFPLEIPAVLPLLSPSDPTLISIAARGYSVGNSPVLEITAPYISLEGDVLADGSMNVDQLAVKDLTVAEKATVDGLLYASGGLNVTDGATTNTLVVGGGALTSGSALTVHGDSALDGLVTINDALTVTKQATIDGLLFADGGLNVTSGGTTDTLVVGDGALTSGTVLTINGFSSLNGSTTITGALAASAGASITSGATSDTLVVGGGTLVSSTALTVNGATAVISDLTVGTGTTPAIATVYGDLKVIGGTISSGGSWNCSQIDKAAIGSKGAYIDSDPYCAKNNCVLMITTDNLHSIDVGANQWFVVFINVKIKNAVEAILADLNASASQASYSPASGAPSVAMLSVPVAKGNYVHIASHHVGANVDGAFFIYVYCVDFE</sequence>
<dbReference type="EMBL" id="QRGA01000010">
    <property type="protein sequence ID" value="RDU97333.1"/>
    <property type="molecule type" value="Genomic_DNA"/>
</dbReference>
<dbReference type="RefSeq" id="WP_115535144.1">
    <property type="nucleotide sequence ID" value="NZ_QRGA01000010.1"/>
</dbReference>
<gene>
    <name evidence="1" type="ORF">DWV00_19070</name>
</gene>